<evidence type="ECO:0000259" key="4">
    <source>
        <dbReference type="PROSITE" id="PS51388"/>
    </source>
</evidence>
<dbReference type="Pfam" id="PF01031">
    <property type="entry name" value="Dynamin_M"/>
    <property type="match status" value="1"/>
</dbReference>
<organism evidence="5 6">
    <name type="scientific">Elliptochloris bilobata</name>
    <dbReference type="NCBI Taxonomy" id="381761"/>
    <lineage>
        <taxon>Eukaryota</taxon>
        <taxon>Viridiplantae</taxon>
        <taxon>Chlorophyta</taxon>
        <taxon>core chlorophytes</taxon>
        <taxon>Trebouxiophyceae</taxon>
        <taxon>Trebouxiophyceae incertae sedis</taxon>
        <taxon>Elliptochloris clade</taxon>
        <taxon>Elliptochloris</taxon>
    </lineage>
</organism>
<gene>
    <name evidence="5" type="ORF">WJX81_004888</name>
</gene>
<evidence type="ECO:0000259" key="3">
    <source>
        <dbReference type="PROSITE" id="PS50003"/>
    </source>
</evidence>
<dbReference type="Gene3D" id="1.20.120.1240">
    <property type="entry name" value="Dynamin, middle domain"/>
    <property type="match status" value="2"/>
</dbReference>
<evidence type="ECO:0000313" key="6">
    <source>
        <dbReference type="Proteomes" id="UP001445335"/>
    </source>
</evidence>
<feature type="coiled-coil region" evidence="1">
    <location>
        <begin position="582"/>
        <end position="609"/>
    </location>
</feature>
<evidence type="ECO:0000256" key="1">
    <source>
        <dbReference type="SAM" id="Coils"/>
    </source>
</evidence>
<dbReference type="InterPro" id="IPR011993">
    <property type="entry name" value="PH-like_dom_sf"/>
</dbReference>
<dbReference type="CDD" id="cd00821">
    <property type="entry name" value="PH"/>
    <property type="match status" value="1"/>
</dbReference>
<sequence length="706" mass="76498">MAPADVVKLDPNELGELLQRLQRKRAAVEKELSRVPGAPKNSKDVFQLCRGFERAFSYTIDSTDYAGYIRRAFTSEGLQGAVQKLPLERNFKLDHVKEVVREADGYQPHLVSPEYGLQRLVDETLALTLEPVSTCVRRVHQVLLDAAREASRKASLLVDTTVVDERREPLKLPAFEAAVMHAATRALERWRDEALEVARTIVCMERSYVTAAFFRHRTYERYRALQQQQQAARLLGEGRAVAADSDSDDEESEGTPPDTRRAGSMGDPAMGGPLSGGLTIPASTDDPGDLKTGYLEKRIGEHSGRQSLPEAWRWQRRYFVLTEPKGALYYFKTADDPPNYKGIVNMRECKAEDVEVDGLPRTAARSKYDLDGGAGAVSLLIRISHKDPSRPCVKNHHSLVLRAETAADKYAWLARLRHASDLVPAPRPHPRGSTDALRAAASGSLDRPSATPSRASNATPRAEDVAAGGMGSTLGFTDDSGLGPEPLLWSSPGAGRPGATARNSRVFDDYLAQLGEDTAAYCRTVCQTIVLTVPKAVVHCQVKRAQAHLLEQLYSYLSAMSGGETEALLEEDPEVSQRRARCKQAVEDLADALAQVKALQEAVEKAHDSRDGAPAAVDVPADVAVLADYSGRRRTGGPPNGGAAENGGRRPSYSGDSPRDLLLRAAGAKPNPIGGAAAPPLRQTSGNGRRPLATPPPRVTIPGLGK</sequence>
<dbReference type="InterPro" id="IPR001849">
    <property type="entry name" value="PH_domain"/>
</dbReference>
<name>A0AAW1QZQ1_9CHLO</name>
<evidence type="ECO:0008006" key="7">
    <source>
        <dbReference type="Google" id="ProtNLM"/>
    </source>
</evidence>
<protein>
    <recommendedName>
        <fullName evidence="7">Dynamin GTPase</fullName>
    </recommendedName>
</protein>
<evidence type="ECO:0000256" key="2">
    <source>
        <dbReference type="SAM" id="MobiDB-lite"/>
    </source>
</evidence>
<keyword evidence="1" id="KW-0175">Coiled coil</keyword>
<feature type="compositionally biased region" description="Polar residues" evidence="2">
    <location>
        <begin position="450"/>
        <end position="459"/>
    </location>
</feature>
<dbReference type="SMART" id="SM00233">
    <property type="entry name" value="PH"/>
    <property type="match status" value="1"/>
</dbReference>
<dbReference type="GO" id="GO:0016020">
    <property type="term" value="C:membrane"/>
    <property type="evidence" value="ECO:0007669"/>
    <property type="project" value="TreeGrafter"/>
</dbReference>
<feature type="region of interest" description="Disordered" evidence="2">
    <location>
        <begin position="422"/>
        <end position="468"/>
    </location>
</feature>
<dbReference type="InterPro" id="IPR003130">
    <property type="entry name" value="GED"/>
</dbReference>
<proteinExistence type="predicted"/>
<dbReference type="Gene3D" id="2.30.29.30">
    <property type="entry name" value="Pleckstrin-homology domain (PH domain)/Phosphotyrosine-binding domain (PTB)"/>
    <property type="match status" value="1"/>
</dbReference>
<dbReference type="PROSITE" id="PS51388">
    <property type="entry name" value="GED"/>
    <property type="match status" value="1"/>
</dbReference>
<dbReference type="InterPro" id="IPR020850">
    <property type="entry name" value="GED_dom"/>
</dbReference>
<dbReference type="PANTHER" id="PTHR11566">
    <property type="entry name" value="DYNAMIN"/>
    <property type="match status" value="1"/>
</dbReference>
<feature type="domain" description="PH" evidence="3">
    <location>
        <begin position="288"/>
        <end position="421"/>
    </location>
</feature>
<dbReference type="GO" id="GO:0008017">
    <property type="term" value="F:microtubule binding"/>
    <property type="evidence" value="ECO:0007669"/>
    <property type="project" value="TreeGrafter"/>
</dbReference>
<feature type="region of interest" description="Disordered" evidence="2">
    <location>
        <begin position="629"/>
        <end position="706"/>
    </location>
</feature>
<evidence type="ECO:0000313" key="5">
    <source>
        <dbReference type="EMBL" id="KAK9826828.1"/>
    </source>
</evidence>
<keyword evidence="6" id="KW-1185">Reference proteome</keyword>
<dbReference type="PROSITE" id="PS50003">
    <property type="entry name" value="PH_DOMAIN"/>
    <property type="match status" value="1"/>
</dbReference>
<accession>A0AAW1QZQ1</accession>
<dbReference type="AlphaFoldDB" id="A0AAW1QZQ1"/>
<dbReference type="EMBL" id="JALJOU010000062">
    <property type="protein sequence ID" value="KAK9826828.1"/>
    <property type="molecule type" value="Genomic_DNA"/>
</dbReference>
<dbReference type="GO" id="GO:0005874">
    <property type="term" value="C:microtubule"/>
    <property type="evidence" value="ECO:0007669"/>
    <property type="project" value="TreeGrafter"/>
</dbReference>
<feature type="region of interest" description="Disordered" evidence="2">
    <location>
        <begin position="235"/>
        <end position="286"/>
    </location>
</feature>
<dbReference type="InterPro" id="IPR022812">
    <property type="entry name" value="Dynamin"/>
</dbReference>
<reference evidence="5 6" key="1">
    <citation type="journal article" date="2024" name="Nat. Commun.">
        <title>Phylogenomics reveals the evolutionary origins of lichenization in chlorophyte algae.</title>
        <authorList>
            <person name="Puginier C."/>
            <person name="Libourel C."/>
            <person name="Otte J."/>
            <person name="Skaloud P."/>
            <person name="Haon M."/>
            <person name="Grisel S."/>
            <person name="Petersen M."/>
            <person name="Berrin J.G."/>
            <person name="Delaux P.M."/>
            <person name="Dal Grande F."/>
            <person name="Keller J."/>
        </authorList>
    </citation>
    <scope>NUCLEOTIDE SEQUENCE [LARGE SCALE GENOMIC DNA]</scope>
    <source>
        <strain evidence="5 6">SAG 245.80</strain>
    </source>
</reference>
<dbReference type="Proteomes" id="UP001445335">
    <property type="component" value="Unassembled WGS sequence"/>
</dbReference>
<dbReference type="GO" id="GO:0003924">
    <property type="term" value="F:GTPase activity"/>
    <property type="evidence" value="ECO:0007669"/>
    <property type="project" value="InterPro"/>
</dbReference>
<comment type="caution">
    <text evidence="5">The sequence shown here is derived from an EMBL/GenBank/DDBJ whole genome shotgun (WGS) entry which is preliminary data.</text>
</comment>
<dbReference type="SUPFAM" id="SSF50729">
    <property type="entry name" value="PH domain-like"/>
    <property type="match status" value="1"/>
</dbReference>
<dbReference type="PANTHER" id="PTHR11566:SF21">
    <property type="entry name" value="DYNAMIN RELATED PROTEIN 1, ISOFORM A"/>
    <property type="match status" value="1"/>
</dbReference>
<feature type="domain" description="GED" evidence="4">
    <location>
        <begin position="511"/>
        <end position="604"/>
    </location>
</feature>
<dbReference type="InterPro" id="IPR000375">
    <property type="entry name" value="Dynamin_stalk"/>
</dbReference>
<dbReference type="Pfam" id="PF00169">
    <property type="entry name" value="PH"/>
    <property type="match status" value="1"/>
</dbReference>
<dbReference type="SMART" id="SM00302">
    <property type="entry name" value="GED"/>
    <property type="match status" value="1"/>
</dbReference>
<dbReference type="Pfam" id="PF02212">
    <property type="entry name" value="GED"/>
    <property type="match status" value="1"/>
</dbReference>
<dbReference type="GO" id="GO:0005737">
    <property type="term" value="C:cytoplasm"/>
    <property type="evidence" value="ECO:0007669"/>
    <property type="project" value="TreeGrafter"/>
</dbReference>
<dbReference type="GO" id="GO:0005525">
    <property type="term" value="F:GTP binding"/>
    <property type="evidence" value="ECO:0007669"/>
    <property type="project" value="UniProtKB-KW"/>
</dbReference>